<keyword evidence="1" id="KW-0472">Membrane</keyword>
<evidence type="ECO:0000313" key="3">
    <source>
        <dbReference type="Proteomes" id="UP001634394"/>
    </source>
</evidence>
<proteinExistence type="predicted"/>
<evidence type="ECO:0000313" key="2">
    <source>
        <dbReference type="EMBL" id="KAL3876685.1"/>
    </source>
</evidence>
<reference evidence="2 3" key="1">
    <citation type="submission" date="2024-11" db="EMBL/GenBank/DDBJ databases">
        <title>Chromosome-level genome assembly of the freshwater bivalve Anodonta woodiana.</title>
        <authorList>
            <person name="Chen X."/>
        </authorList>
    </citation>
    <scope>NUCLEOTIDE SEQUENCE [LARGE SCALE GENOMIC DNA]</scope>
    <source>
        <strain evidence="2">MN2024</strain>
        <tissue evidence="2">Gills</tissue>
    </source>
</reference>
<keyword evidence="1" id="KW-0812">Transmembrane</keyword>
<dbReference type="Proteomes" id="UP001634394">
    <property type="component" value="Unassembled WGS sequence"/>
</dbReference>
<name>A0ABD3WVV7_SINWO</name>
<keyword evidence="3" id="KW-1185">Reference proteome</keyword>
<sequence length="221" mass="25098">MEHCRQKGKKADGDTYECINSLQSWGRKTVLWCCFLLFSRTGRVTFSILVHIVYFIIGLMMNRGDAHSPLVIHKLALASPSKNADTARSDVQVRYGAGQHFHQRDAIDESSNFPTYSTTESNLGPNEEGERDIILLGNIAIKEDRTKRKVFRESSKRGWEDFIRCSCCRNNLSAFCCSSCPTSMVYRRMVRADPQNPAKSKVCQCCEFGNQMCCKLCDLLK</sequence>
<protein>
    <submittedName>
        <fullName evidence="2">Uncharacterized protein</fullName>
    </submittedName>
</protein>
<dbReference type="AlphaFoldDB" id="A0ABD3WVV7"/>
<accession>A0ABD3WVV7</accession>
<evidence type="ECO:0000256" key="1">
    <source>
        <dbReference type="SAM" id="Phobius"/>
    </source>
</evidence>
<feature type="transmembrane region" description="Helical" evidence="1">
    <location>
        <begin position="44"/>
        <end position="61"/>
    </location>
</feature>
<gene>
    <name evidence="2" type="ORF">ACJMK2_034489</name>
</gene>
<keyword evidence="1" id="KW-1133">Transmembrane helix</keyword>
<comment type="caution">
    <text evidence="2">The sequence shown here is derived from an EMBL/GenBank/DDBJ whole genome shotgun (WGS) entry which is preliminary data.</text>
</comment>
<organism evidence="2 3">
    <name type="scientific">Sinanodonta woodiana</name>
    <name type="common">Chinese pond mussel</name>
    <name type="synonym">Anodonta woodiana</name>
    <dbReference type="NCBI Taxonomy" id="1069815"/>
    <lineage>
        <taxon>Eukaryota</taxon>
        <taxon>Metazoa</taxon>
        <taxon>Spiralia</taxon>
        <taxon>Lophotrochozoa</taxon>
        <taxon>Mollusca</taxon>
        <taxon>Bivalvia</taxon>
        <taxon>Autobranchia</taxon>
        <taxon>Heteroconchia</taxon>
        <taxon>Palaeoheterodonta</taxon>
        <taxon>Unionida</taxon>
        <taxon>Unionoidea</taxon>
        <taxon>Unionidae</taxon>
        <taxon>Unioninae</taxon>
        <taxon>Sinanodonta</taxon>
    </lineage>
</organism>
<dbReference type="EMBL" id="JBJQND010000005">
    <property type="protein sequence ID" value="KAL3876685.1"/>
    <property type="molecule type" value="Genomic_DNA"/>
</dbReference>